<dbReference type="RefSeq" id="WP_090390421.1">
    <property type="nucleotide sequence ID" value="NZ_FMZO01000006.1"/>
</dbReference>
<dbReference type="PROSITE" id="PS52016">
    <property type="entry name" value="TONB_DEPENDENT_REC_3"/>
    <property type="match status" value="1"/>
</dbReference>
<sequence length="1089" mass="120208">MRSLSAFRVLRRRFQRPGRKAFIRVFLIQTVFLLCSNCFYGQNTGEIKGTVRNSAQEPLSGISIIIKGTQTGAVTDNAGRYAIVPGSADPVLLVSGVGYAATEIVAGGRSVIDITLQRESQELEDVVVVGYGRQKKINLTGAVEQVDSRYFENRPVPNASRSLQGAIPNLNIGYKDGRPTANPAYNIRGLTSIGAGGSALVLIDGVVGDPLFLNPNDIASVTVLKDAASAAIYGSRGAFGVVLITTKTASKSRPKIHYSGSYSHAERTIKQKMVTEGYLWAKMFKESYTSWTDYTTLPSTIGGSGLLFSSSYLDSLLYRSQHPGALPDVSTDPATGNYMYYGNTDWFNELYASSIPSTQHAVSVSGGTDKVDYAVSGNYYGQGGLYRIRGDQYHKYNLRVKGGVQATDWLRINTNNDFSNYQYTDPFNNGNIWNTLNVGGYIVPMAMLYNPDGSLTRTAAGSLGQMIGGAKAETNSSFVRNNISFIATLIKNKWSIRGDFSHQQTTSDVINKSVVVPYSVKPGEILTLGTSAMSNTQQKTTYTAYNLYTDFSQSFGKNDFKIMVGTNTEISQLKNLFVYRDNLLVPDLTDFNLAAGQNIQLTGGGNEWATSGVFSRINYSFAGKYLLELNGRYDGSSKFPASQQFGFFPSISAGWRVTEERFMKGSSAWLDNLKFRVSYGALGNSQIDPYLYVEQLKARLSPVVISGLYPAYITNPAVLADNFTWEKSTTTDFGMDIEMLKRRLSGSFDWYRRMTTDMITIGPVLPAVFGAGAPRGNYADLKTTGFELSVAWSDQIRTAKPVNYMIRLTLADNVSYITKYNNPTGLLAPDPNTFITNYYVGQRVGDIWGYTTEGLFASEEDIANHADQSAVIVSSGNKVLPGDIKFKDLNNDGKINKGLGTLKDHGDWSIIGNSTPRYSYGITTNVDWNQLFLSAFFQGIGKRDWYPSYGATEFWGQYSVWYGTIPAATLKNNWTLNGNDPNSYWPRYRGPMPYGERELQPQTRYLQNASYIRLKNLTVGYSLPKALLRKARLENVQVYLSGENIWTYTPMSRINGNIDPELISPVQASTDGNAYPILKTYTFGINIGL</sequence>
<dbReference type="InterPro" id="IPR023997">
    <property type="entry name" value="TonB-dep_OMP_SusC/RagA_CS"/>
</dbReference>
<keyword evidence="3" id="KW-1133">Transmembrane helix</keyword>
<keyword evidence="1" id="KW-0813">Transport</keyword>
<keyword evidence="2" id="KW-0798">TonB box</keyword>
<evidence type="ECO:0000313" key="6">
    <source>
        <dbReference type="EMBL" id="SDD11781.1"/>
    </source>
</evidence>
<name>A0A1G6S513_NIADE</name>
<evidence type="ECO:0000259" key="4">
    <source>
        <dbReference type="Pfam" id="PF00593"/>
    </source>
</evidence>
<keyword evidence="1 2" id="KW-0472">Membrane</keyword>
<dbReference type="Pfam" id="PF07715">
    <property type="entry name" value="Plug"/>
    <property type="match status" value="1"/>
</dbReference>
<keyword evidence="1" id="KW-0998">Cell outer membrane</keyword>
<dbReference type="NCBIfam" id="TIGR04057">
    <property type="entry name" value="SusC_RagA_signa"/>
    <property type="match status" value="1"/>
</dbReference>
<dbReference type="Pfam" id="PF00593">
    <property type="entry name" value="TonB_dep_Rec_b-barrel"/>
    <property type="match status" value="1"/>
</dbReference>
<protein>
    <submittedName>
        <fullName evidence="6">TonB-linked outer membrane protein, SusC/RagA family</fullName>
    </submittedName>
</protein>
<dbReference type="Gene3D" id="2.60.40.1120">
    <property type="entry name" value="Carboxypeptidase-like, regulatory domain"/>
    <property type="match status" value="1"/>
</dbReference>
<feature type="domain" description="TonB-dependent receptor plug" evidence="5">
    <location>
        <begin position="136"/>
        <end position="241"/>
    </location>
</feature>
<dbReference type="InterPro" id="IPR012910">
    <property type="entry name" value="Plug_dom"/>
</dbReference>
<dbReference type="SUPFAM" id="SSF56935">
    <property type="entry name" value="Porins"/>
    <property type="match status" value="1"/>
</dbReference>
<evidence type="ECO:0000313" key="7">
    <source>
        <dbReference type="Proteomes" id="UP000198757"/>
    </source>
</evidence>
<gene>
    <name evidence="6" type="ORF">SAMN04487894_10691</name>
</gene>
<dbReference type="OrthoDB" id="604358at2"/>
<reference evidence="7" key="1">
    <citation type="submission" date="2016-10" db="EMBL/GenBank/DDBJ databases">
        <authorList>
            <person name="Varghese N."/>
            <person name="Submissions S."/>
        </authorList>
    </citation>
    <scope>NUCLEOTIDE SEQUENCE [LARGE SCALE GENOMIC DNA]</scope>
    <source>
        <strain evidence="7">DSM 25811 / CCM 8410 / LMG 26954 / E90</strain>
    </source>
</reference>
<accession>A0A1G6S513</accession>
<dbReference type="EMBL" id="FMZO01000006">
    <property type="protein sequence ID" value="SDD11781.1"/>
    <property type="molecule type" value="Genomic_DNA"/>
</dbReference>
<dbReference type="InterPro" id="IPR008969">
    <property type="entry name" value="CarboxyPept-like_regulatory"/>
</dbReference>
<comment type="similarity">
    <text evidence="1 2">Belongs to the TonB-dependent receptor family.</text>
</comment>
<dbReference type="GO" id="GO:0009279">
    <property type="term" value="C:cell outer membrane"/>
    <property type="evidence" value="ECO:0007669"/>
    <property type="project" value="UniProtKB-SubCell"/>
</dbReference>
<dbReference type="AlphaFoldDB" id="A0A1G6S513"/>
<organism evidence="6 7">
    <name type="scientific">Niabella drilacis (strain DSM 25811 / CCM 8410 / CCUG 62505 / LMG 26954 / E90)</name>
    <dbReference type="NCBI Taxonomy" id="1285928"/>
    <lineage>
        <taxon>Bacteria</taxon>
        <taxon>Pseudomonadati</taxon>
        <taxon>Bacteroidota</taxon>
        <taxon>Chitinophagia</taxon>
        <taxon>Chitinophagales</taxon>
        <taxon>Chitinophagaceae</taxon>
        <taxon>Niabella</taxon>
    </lineage>
</organism>
<dbReference type="InterPro" id="IPR037066">
    <property type="entry name" value="Plug_dom_sf"/>
</dbReference>
<evidence type="ECO:0000256" key="3">
    <source>
        <dbReference type="SAM" id="Phobius"/>
    </source>
</evidence>
<keyword evidence="7" id="KW-1185">Reference proteome</keyword>
<keyword evidence="1" id="KW-1134">Transmembrane beta strand</keyword>
<dbReference type="Pfam" id="PF13715">
    <property type="entry name" value="CarbopepD_reg_2"/>
    <property type="match status" value="1"/>
</dbReference>
<keyword evidence="1 3" id="KW-0812">Transmembrane</keyword>
<dbReference type="SUPFAM" id="SSF49464">
    <property type="entry name" value="Carboxypeptidase regulatory domain-like"/>
    <property type="match status" value="1"/>
</dbReference>
<dbReference type="InterPro" id="IPR023996">
    <property type="entry name" value="TonB-dep_OMP_SusC/RagA"/>
</dbReference>
<feature type="transmembrane region" description="Helical" evidence="3">
    <location>
        <begin position="21"/>
        <end position="42"/>
    </location>
</feature>
<comment type="subcellular location">
    <subcellularLocation>
        <location evidence="1">Cell outer membrane</location>
        <topology evidence="1">Multi-pass membrane protein</topology>
    </subcellularLocation>
</comment>
<evidence type="ECO:0000256" key="2">
    <source>
        <dbReference type="RuleBase" id="RU003357"/>
    </source>
</evidence>
<evidence type="ECO:0000259" key="5">
    <source>
        <dbReference type="Pfam" id="PF07715"/>
    </source>
</evidence>
<dbReference type="NCBIfam" id="TIGR04056">
    <property type="entry name" value="OMP_RagA_SusC"/>
    <property type="match status" value="1"/>
</dbReference>
<proteinExistence type="inferred from homology"/>
<dbReference type="Proteomes" id="UP000198757">
    <property type="component" value="Unassembled WGS sequence"/>
</dbReference>
<dbReference type="Gene3D" id="2.170.130.10">
    <property type="entry name" value="TonB-dependent receptor, plug domain"/>
    <property type="match status" value="1"/>
</dbReference>
<dbReference type="InterPro" id="IPR039426">
    <property type="entry name" value="TonB-dep_rcpt-like"/>
</dbReference>
<evidence type="ECO:0000256" key="1">
    <source>
        <dbReference type="PROSITE-ProRule" id="PRU01360"/>
    </source>
</evidence>
<dbReference type="STRING" id="1285928.SAMN04487894_10691"/>
<dbReference type="InterPro" id="IPR000531">
    <property type="entry name" value="Beta-barrel_TonB"/>
</dbReference>
<feature type="domain" description="TonB-dependent receptor-like beta-barrel" evidence="4">
    <location>
        <begin position="414"/>
        <end position="1044"/>
    </location>
</feature>